<dbReference type="Pfam" id="PF04939">
    <property type="entry name" value="RRS1"/>
    <property type="match status" value="1"/>
</dbReference>
<dbReference type="InterPro" id="IPR007023">
    <property type="entry name" value="Ribosom_reg"/>
</dbReference>
<dbReference type="EMBL" id="CBTN010000045">
    <property type="protein sequence ID" value="CDH57376.1"/>
    <property type="molecule type" value="Genomic_DNA"/>
</dbReference>
<dbReference type="VEuPathDB" id="FungiDB:LCOR_08326.1"/>
<keyword evidence="8" id="KW-1185">Reference proteome</keyword>
<name>A0A068S7X6_9FUNG</name>
<protein>
    <recommendedName>
        <fullName evidence="5">Ribosome biogenesis regulatory protein</fullName>
    </recommendedName>
</protein>
<dbReference type="Proteomes" id="UP000027586">
    <property type="component" value="Unassembled WGS sequence"/>
</dbReference>
<dbReference type="GO" id="GO:0034399">
    <property type="term" value="C:nuclear periphery"/>
    <property type="evidence" value="ECO:0007669"/>
    <property type="project" value="EnsemblFungi"/>
</dbReference>
<comment type="function">
    <text evidence="5">Involved in ribosomal large subunit assembly.</text>
</comment>
<gene>
    <name evidence="7" type="ORF">LCOR_08326.1</name>
</gene>
<dbReference type="GO" id="GO:0005730">
    <property type="term" value="C:nucleolus"/>
    <property type="evidence" value="ECO:0007669"/>
    <property type="project" value="EnsemblFungi"/>
</dbReference>
<keyword evidence="4 5" id="KW-0539">Nucleus</keyword>
<comment type="caution">
    <text evidence="7">The sequence shown here is derived from an EMBL/GenBank/DDBJ whole genome shotgun (WGS) entry which is preliminary data.</text>
</comment>
<dbReference type="OrthoDB" id="28455at2759"/>
<sequence length="240" mass="27866">MDVTEILEAHKAQFKPITVEKAIPLEFDVNLLTAFDTNAFDEKKLKADPEEYVKELTRDNTQLLVNEIFKLPVEGADAGVLAKLPTRTYQLPREKPLPKDKPLTRWEKFAKAKGIQNRKRERFVWDEEKEQYVPRWGYGGGQKDKMDDWLIEVPQHADPMEDMYAKKREEKKERVEKNKKRQRRNEDENLAAKMAGKSQIKDFKKEELKAAIAASKSSTASMGKFDAEVQPSKKKKKSKK</sequence>
<dbReference type="GO" id="GO:0030687">
    <property type="term" value="C:preribosome, large subunit precursor"/>
    <property type="evidence" value="ECO:0007669"/>
    <property type="project" value="EnsemblFungi"/>
</dbReference>
<dbReference type="GO" id="GO:0000447">
    <property type="term" value="P:endonucleolytic cleavage in ITS1 to separate SSU-rRNA from 5.8S rRNA and LSU-rRNA from tricistronic rRNA transcript (SSU-rRNA, 5.8S rRNA, LSU-rRNA)"/>
    <property type="evidence" value="ECO:0007669"/>
    <property type="project" value="EnsemblFungi"/>
</dbReference>
<feature type="compositionally biased region" description="Low complexity" evidence="6">
    <location>
        <begin position="210"/>
        <end position="221"/>
    </location>
</feature>
<dbReference type="STRING" id="1263082.A0A068S7X6"/>
<feature type="compositionally biased region" description="Basic and acidic residues" evidence="6">
    <location>
        <begin position="199"/>
        <end position="209"/>
    </location>
</feature>
<reference evidence="7" key="1">
    <citation type="submission" date="2013-08" db="EMBL/GenBank/DDBJ databases">
        <title>Gene expansion shapes genome architecture in the human pathogen Lichtheimia corymbifera: an evolutionary genomics analysis in the ancient terrestrial Mucorales (Mucoromycotina).</title>
        <authorList>
            <person name="Schwartze V.U."/>
            <person name="Winter S."/>
            <person name="Shelest E."/>
            <person name="Marcet-Houben M."/>
            <person name="Horn F."/>
            <person name="Wehner S."/>
            <person name="Hoffmann K."/>
            <person name="Riege K."/>
            <person name="Sammeth M."/>
            <person name="Nowrousian M."/>
            <person name="Valiante V."/>
            <person name="Linde J."/>
            <person name="Jacobsen I.D."/>
            <person name="Marz M."/>
            <person name="Brakhage A.A."/>
            <person name="Gabaldon T."/>
            <person name="Bocker S."/>
            <person name="Voigt K."/>
        </authorList>
    </citation>
    <scope>NUCLEOTIDE SEQUENCE [LARGE SCALE GENOMIC DNA]</scope>
    <source>
        <strain evidence="7">FSU 9682</strain>
    </source>
</reference>
<dbReference type="GO" id="GO:0005654">
    <property type="term" value="C:nucleoplasm"/>
    <property type="evidence" value="ECO:0007669"/>
    <property type="project" value="EnsemblFungi"/>
</dbReference>
<feature type="region of interest" description="Disordered" evidence="6">
    <location>
        <begin position="168"/>
        <end position="240"/>
    </location>
</feature>
<dbReference type="AlphaFoldDB" id="A0A068S7X6"/>
<evidence type="ECO:0000313" key="7">
    <source>
        <dbReference type="EMBL" id="CDH57376.1"/>
    </source>
</evidence>
<evidence type="ECO:0000256" key="4">
    <source>
        <dbReference type="ARBA" id="ARBA00023242"/>
    </source>
</evidence>
<evidence type="ECO:0000256" key="2">
    <source>
        <dbReference type="ARBA" id="ARBA00010077"/>
    </source>
</evidence>
<comment type="similarity">
    <text evidence="2 5">Belongs to the RRS1 family.</text>
</comment>
<dbReference type="GO" id="GO:0042273">
    <property type="term" value="P:ribosomal large subunit biogenesis"/>
    <property type="evidence" value="ECO:0007669"/>
    <property type="project" value="EnsemblFungi"/>
</dbReference>
<evidence type="ECO:0000256" key="3">
    <source>
        <dbReference type="ARBA" id="ARBA00022517"/>
    </source>
</evidence>
<organism evidence="7 8">
    <name type="scientific">Lichtheimia corymbifera JMRC:FSU:9682</name>
    <dbReference type="NCBI Taxonomy" id="1263082"/>
    <lineage>
        <taxon>Eukaryota</taxon>
        <taxon>Fungi</taxon>
        <taxon>Fungi incertae sedis</taxon>
        <taxon>Mucoromycota</taxon>
        <taxon>Mucoromycotina</taxon>
        <taxon>Mucoromycetes</taxon>
        <taxon>Mucorales</taxon>
        <taxon>Lichtheimiaceae</taxon>
        <taxon>Lichtheimia</taxon>
    </lineage>
</organism>
<proteinExistence type="inferred from homology"/>
<comment type="subcellular location">
    <subcellularLocation>
        <location evidence="1 5">Nucleus</location>
    </subcellularLocation>
</comment>
<evidence type="ECO:0000256" key="5">
    <source>
        <dbReference type="RuleBase" id="RU364132"/>
    </source>
</evidence>
<evidence type="ECO:0000256" key="6">
    <source>
        <dbReference type="SAM" id="MobiDB-lite"/>
    </source>
</evidence>
<evidence type="ECO:0000256" key="1">
    <source>
        <dbReference type="ARBA" id="ARBA00004123"/>
    </source>
</evidence>
<keyword evidence="3 5" id="KW-0690">Ribosome biogenesis</keyword>
<dbReference type="GO" id="GO:0000055">
    <property type="term" value="P:ribosomal large subunit export from nucleus"/>
    <property type="evidence" value="ECO:0007669"/>
    <property type="project" value="EnsemblFungi"/>
</dbReference>
<accession>A0A068S7X6</accession>
<evidence type="ECO:0000313" key="8">
    <source>
        <dbReference type="Proteomes" id="UP000027586"/>
    </source>
</evidence>